<accession>A0A2D1U3B6</accession>
<dbReference type="Gene3D" id="3.30.470.20">
    <property type="entry name" value="ATP-grasp fold, B domain"/>
    <property type="match status" value="1"/>
</dbReference>
<dbReference type="EMBL" id="CP024091">
    <property type="protein sequence ID" value="ATP56100.1"/>
    <property type="molecule type" value="Genomic_DNA"/>
</dbReference>
<dbReference type="OrthoDB" id="1407247at2"/>
<dbReference type="Gene3D" id="3.30.1490.20">
    <property type="entry name" value="ATP-grasp fold, A domain"/>
    <property type="match status" value="1"/>
</dbReference>
<name>A0A2D1U3B6_9SPHI</name>
<dbReference type="KEGG" id="pgs:CPT03_06305"/>
<keyword evidence="1" id="KW-0547">Nucleotide-binding</keyword>
<dbReference type="SUPFAM" id="SSF56059">
    <property type="entry name" value="Glutathione synthetase ATP-binding domain-like"/>
    <property type="match status" value="1"/>
</dbReference>
<dbReference type="InterPro" id="IPR013815">
    <property type="entry name" value="ATP_grasp_subdomain_1"/>
</dbReference>
<dbReference type="Proteomes" id="UP000223749">
    <property type="component" value="Chromosome"/>
</dbReference>
<evidence type="ECO:0000313" key="3">
    <source>
        <dbReference type="EMBL" id="ATP56100.1"/>
    </source>
</evidence>
<proteinExistence type="predicted"/>
<reference evidence="3 4" key="1">
    <citation type="submission" date="2017-10" db="EMBL/GenBank/DDBJ databases">
        <title>Whole genome of Pedobacter ginsengisoli T01R-27 isolated from tomato rhizosphere.</title>
        <authorList>
            <person name="Weon H.-Y."/>
            <person name="Lee S.A."/>
            <person name="Sang M.K."/>
            <person name="Song J."/>
        </authorList>
    </citation>
    <scope>NUCLEOTIDE SEQUENCE [LARGE SCALE GENOMIC DNA]</scope>
    <source>
        <strain evidence="3 4">T01R-27</strain>
    </source>
</reference>
<feature type="domain" description="ATP-grasp" evidence="2">
    <location>
        <begin position="137"/>
        <end position="324"/>
    </location>
</feature>
<dbReference type="GO" id="GO:0005524">
    <property type="term" value="F:ATP binding"/>
    <property type="evidence" value="ECO:0007669"/>
    <property type="project" value="UniProtKB-UniRule"/>
</dbReference>
<dbReference type="InterPro" id="IPR011761">
    <property type="entry name" value="ATP-grasp"/>
</dbReference>
<dbReference type="RefSeq" id="WP_099438042.1">
    <property type="nucleotide sequence ID" value="NZ_CP024091.1"/>
</dbReference>
<dbReference type="GO" id="GO:0046872">
    <property type="term" value="F:metal ion binding"/>
    <property type="evidence" value="ECO:0007669"/>
    <property type="project" value="InterPro"/>
</dbReference>
<organism evidence="3 4">
    <name type="scientific">Pedobacter ginsengisoli</name>
    <dbReference type="NCBI Taxonomy" id="363852"/>
    <lineage>
        <taxon>Bacteria</taxon>
        <taxon>Pseudomonadati</taxon>
        <taxon>Bacteroidota</taxon>
        <taxon>Sphingobacteriia</taxon>
        <taxon>Sphingobacteriales</taxon>
        <taxon>Sphingobacteriaceae</taxon>
        <taxon>Pedobacter</taxon>
    </lineage>
</organism>
<evidence type="ECO:0000256" key="1">
    <source>
        <dbReference type="PROSITE-ProRule" id="PRU00409"/>
    </source>
</evidence>
<keyword evidence="1" id="KW-0067">ATP-binding</keyword>
<dbReference type="AlphaFoldDB" id="A0A2D1U3B6"/>
<evidence type="ECO:0000259" key="2">
    <source>
        <dbReference type="PROSITE" id="PS50975"/>
    </source>
</evidence>
<gene>
    <name evidence="3" type="ORF">CPT03_06305</name>
</gene>
<dbReference type="PROSITE" id="PS50975">
    <property type="entry name" value="ATP_GRASP"/>
    <property type="match status" value="1"/>
</dbReference>
<protein>
    <recommendedName>
        <fullName evidence="2">ATP-grasp domain-containing protein</fullName>
    </recommendedName>
</protein>
<keyword evidence="4" id="KW-1185">Reference proteome</keyword>
<evidence type="ECO:0000313" key="4">
    <source>
        <dbReference type="Proteomes" id="UP000223749"/>
    </source>
</evidence>
<sequence>MKPVIKVLKRVSRILRIIVAIKWLKLWSLYDSNSEIIVWVPFKSIKYFGSDAFIWDMATIAGLIEENKRIKIVSSLAIGKYHNKKIFFSISNRYNIYKFDNYTHILSHITMQLEQQGNSVFPKHCETMLWENKTYMHQVFYVEGVNEPKTRIFESIDDLLKANIHFPFLIKAEHSSSSEGLYKISSYEDLADLVSNKKFVAENRHIIAQELINMRKDLRVILVKGEILLHYWRINLNEEWKPTSTSYGSKVDFDYFPEQWRTHIIETFKSLKITTGAFDVTWENDDLSTKPIYLEVSPFYQPNPKMELKKKAYAFYKQHFSLFNSWDVKYVNVVFDIKHKQVKAYLEDALAN</sequence>